<dbReference type="Proteomes" id="UP000307440">
    <property type="component" value="Unassembled WGS sequence"/>
</dbReference>
<name>A0A5C3KWG7_COPMA</name>
<keyword evidence="2" id="KW-1185">Reference proteome</keyword>
<accession>A0A5C3KWG7</accession>
<evidence type="ECO:0000313" key="2">
    <source>
        <dbReference type="Proteomes" id="UP000307440"/>
    </source>
</evidence>
<gene>
    <name evidence="1" type="ORF">FA15DRAFT_669221</name>
</gene>
<dbReference type="AlphaFoldDB" id="A0A5C3KWG7"/>
<sequence>MPGQRSSALSICEEGTEIYQRTSTNSNKEDHAVYLEAILSLALFSLSLENVRWPSLQSSAG</sequence>
<organism evidence="1 2">
    <name type="scientific">Coprinopsis marcescibilis</name>
    <name type="common">Agaric fungus</name>
    <name type="synonym">Psathyrella marcescibilis</name>
    <dbReference type="NCBI Taxonomy" id="230819"/>
    <lineage>
        <taxon>Eukaryota</taxon>
        <taxon>Fungi</taxon>
        <taxon>Dikarya</taxon>
        <taxon>Basidiomycota</taxon>
        <taxon>Agaricomycotina</taxon>
        <taxon>Agaricomycetes</taxon>
        <taxon>Agaricomycetidae</taxon>
        <taxon>Agaricales</taxon>
        <taxon>Agaricineae</taxon>
        <taxon>Psathyrellaceae</taxon>
        <taxon>Coprinopsis</taxon>
    </lineage>
</organism>
<reference evidence="1 2" key="1">
    <citation type="journal article" date="2019" name="Nat. Ecol. Evol.">
        <title>Megaphylogeny resolves global patterns of mushroom evolution.</title>
        <authorList>
            <person name="Varga T."/>
            <person name="Krizsan K."/>
            <person name="Foldi C."/>
            <person name="Dima B."/>
            <person name="Sanchez-Garcia M."/>
            <person name="Sanchez-Ramirez S."/>
            <person name="Szollosi G.J."/>
            <person name="Szarkandi J.G."/>
            <person name="Papp V."/>
            <person name="Albert L."/>
            <person name="Andreopoulos W."/>
            <person name="Angelini C."/>
            <person name="Antonin V."/>
            <person name="Barry K.W."/>
            <person name="Bougher N.L."/>
            <person name="Buchanan P."/>
            <person name="Buyck B."/>
            <person name="Bense V."/>
            <person name="Catcheside P."/>
            <person name="Chovatia M."/>
            <person name="Cooper J."/>
            <person name="Damon W."/>
            <person name="Desjardin D."/>
            <person name="Finy P."/>
            <person name="Geml J."/>
            <person name="Haridas S."/>
            <person name="Hughes K."/>
            <person name="Justo A."/>
            <person name="Karasinski D."/>
            <person name="Kautmanova I."/>
            <person name="Kiss B."/>
            <person name="Kocsube S."/>
            <person name="Kotiranta H."/>
            <person name="LaButti K.M."/>
            <person name="Lechner B.E."/>
            <person name="Liimatainen K."/>
            <person name="Lipzen A."/>
            <person name="Lukacs Z."/>
            <person name="Mihaltcheva S."/>
            <person name="Morgado L.N."/>
            <person name="Niskanen T."/>
            <person name="Noordeloos M.E."/>
            <person name="Ohm R.A."/>
            <person name="Ortiz-Santana B."/>
            <person name="Ovrebo C."/>
            <person name="Racz N."/>
            <person name="Riley R."/>
            <person name="Savchenko A."/>
            <person name="Shiryaev A."/>
            <person name="Soop K."/>
            <person name="Spirin V."/>
            <person name="Szebenyi C."/>
            <person name="Tomsovsky M."/>
            <person name="Tulloss R.E."/>
            <person name="Uehling J."/>
            <person name="Grigoriev I.V."/>
            <person name="Vagvolgyi C."/>
            <person name="Papp T."/>
            <person name="Martin F.M."/>
            <person name="Miettinen O."/>
            <person name="Hibbett D.S."/>
            <person name="Nagy L.G."/>
        </authorList>
    </citation>
    <scope>NUCLEOTIDE SEQUENCE [LARGE SCALE GENOMIC DNA]</scope>
    <source>
        <strain evidence="1 2">CBS 121175</strain>
    </source>
</reference>
<dbReference type="EMBL" id="ML210195">
    <property type="protein sequence ID" value="TFK24754.1"/>
    <property type="molecule type" value="Genomic_DNA"/>
</dbReference>
<proteinExistence type="predicted"/>
<protein>
    <submittedName>
        <fullName evidence="1">Uncharacterized protein</fullName>
    </submittedName>
</protein>
<evidence type="ECO:0000313" key="1">
    <source>
        <dbReference type="EMBL" id="TFK24754.1"/>
    </source>
</evidence>